<proteinExistence type="predicted"/>
<name>A0A382GK42_9ZZZZ</name>
<dbReference type="AlphaFoldDB" id="A0A382GK42"/>
<accession>A0A382GK42</accession>
<organism evidence="1">
    <name type="scientific">marine metagenome</name>
    <dbReference type="NCBI Taxonomy" id="408172"/>
    <lineage>
        <taxon>unclassified sequences</taxon>
        <taxon>metagenomes</taxon>
        <taxon>ecological metagenomes</taxon>
    </lineage>
</organism>
<dbReference type="EMBL" id="UINC01055988">
    <property type="protein sequence ID" value="SVB75498.1"/>
    <property type="molecule type" value="Genomic_DNA"/>
</dbReference>
<sequence length="44" mass="5259">MSVESSNEKGTEYWKEKWGSDAVLRNGNDYYYCRFIINAEFEDI</sequence>
<reference evidence="1" key="1">
    <citation type="submission" date="2018-05" db="EMBL/GenBank/DDBJ databases">
        <authorList>
            <person name="Lanie J.A."/>
            <person name="Ng W.-L."/>
            <person name="Kazmierczak K.M."/>
            <person name="Andrzejewski T.M."/>
            <person name="Davidsen T.M."/>
            <person name="Wayne K.J."/>
            <person name="Tettelin H."/>
            <person name="Glass J.I."/>
            <person name="Rusch D."/>
            <person name="Podicherti R."/>
            <person name="Tsui H.-C.T."/>
            <person name="Winkler M.E."/>
        </authorList>
    </citation>
    <scope>NUCLEOTIDE SEQUENCE</scope>
</reference>
<protein>
    <submittedName>
        <fullName evidence="1">Uncharacterized protein</fullName>
    </submittedName>
</protein>
<evidence type="ECO:0000313" key="1">
    <source>
        <dbReference type="EMBL" id="SVB75498.1"/>
    </source>
</evidence>
<gene>
    <name evidence="1" type="ORF">METZ01_LOCUS228352</name>
</gene>